<accession>A0A0F9RWR7</accession>
<sequence length="301" mass="33917">MLSKEKIHLICGGLRLRLPQKHIAKMARCNLSTVSVMSRIGPTRVLLWGDSHCGSNVGLTPPAYQTKFTPNPQTEEHRTLNKWASLQKECWDWYINRLNMLKPIDKLFYLGDGIDGTGHRCGGTDLIIVDRKVQVQMAIEAIEATEAKDMVMVYGTPYHTGQAEDFEMDIALHFKCKIGGHEWEDVNGCTFDLKHKQGNCDNPTTGLWQQIKDHREWAGLGEQPRADVLVRAHTHRFCILKMEDCIGITIPGLMAYGTKFGARQCSKKIQFGLVALDVWPDGVIVEHIHIAKLAGHITHKN</sequence>
<comment type="caution">
    <text evidence="1">The sequence shown here is derived from an EMBL/GenBank/DDBJ whole genome shotgun (WGS) entry which is preliminary data.</text>
</comment>
<organism evidence="1">
    <name type="scientific">marine sediment metagenome</name>
    <dbReference type="NCBI Taxonomy" id="412755"/>
    <lineage>
        <taxon>unclassified sequences</taxon>
        <taxon>metagenomes</taxon>
        <taxon>ecological metagenomes</taxon>
    </lineage>
</organism>
<dbReference type="SUPFAM" id="SSF56300">
    <property type="entry name" value="Metallo-dependent phosphatases"/>
    <property type="match status" value="1"/>
</dbReference>
<dbReference type="AlphaFoldDB" id="A0A0F9RWR7"/>
<name>A0A0F9RWR7_9ZZZZ</name>
<gene>
    <name evidence="1" type="ORF">LCGC14_0923010</name>
</gene>
<dbReference type="EMBL" id="LAZR01003128">
    <property type="protein sequence ID" value="KKN21673.1"/>
    <property type="molecule type" value="Genomic_DNA"/>
</dbReference>
<reference evidence="1" key="1">
    <citation type="journal article" date="2015" name="Nature">
        <title>Complex archaea that bridge the gap between prokaryotes and eukaryotes.</title>
        <authorList>
            <person name="Spang A."/>
            <person name="Saw J.H."/>
            <person name="Jorgensen S.L."/>
            <person name="Zaremba-Niedzwiedzka K."/>
            <person name="Martijn J."/>
            <person name="Lind A.E."/>
            <person name="van Eijk R."/>
            <person name="Schleper C."/>
            <person name="Guy L."/>
            <person name="Ettema T.J."/>
        </authorList>
    </citation>
    <scope>NUCLEOTIDE SEQUENCE</scope>
</reference>
<protein>
    <recommendedName>
        <fullName evidence="2">Calcineurin-like phosphoesterase domain-containing protein</fullName>
    </recommendedName>
</protein>
<evidence type="ECO:0008006" key="2">
    <source>
        <dbReference type="Google" id="ProtNLM"/>
    </source>
</evidence>
<dbReference type="InterPro" id="IPR029052">
    <property type="entry name" value="Metallo-depent_PP-like"/>
</dbReference>
<evidence type="ECO:0000313" key="1">
    <source>
        <dbReference type="EMBL" id="KKN21673.1"/>
    </source>
</evidence>
<proteinExistence type="predicted"/>